<dbReference type="PROSITE" id="PS01124">
    <property type="entry name" value="HTH_ARAC_FAMILY_2"/>
    <property type="match status" value="1"/>
</dbReference>
<dbReference type="InterPro" id="IPR018062">
    <property type="entry name" value="HTH_AraC-typ_CS"/>
</dbReference>
<dbReference type="PANTHER" id="PTHR46796">
    <property type="entry name" value="HTH-TYPE TRANSCRIPTIONAL ACTIVATOR RHAS-RELATED"/>
    <property type="match status" value="1"/>
</dbReference>
<accession>A0A511N8F4</accession>
<keyword evidence="4" id="KW-0804">Transcription</keyword>
<dbReference type="Gene3D" id="2.60.120.10">
    <property type="entry name" value="Jelly Rolls"/>
    <property type="match status" value="1"/>
</dbReference>
<keyword evidence="1" id="KW-0805">Transcription regulation</keyword>
<evidence type="ECO:0000256" key="2">
    <source>
        <dbReference type="ARBA" id="ARBA00023125"/>
    </source>
</evidence>
<evidence type="ECO:0000256" key="3">
    <source>
        <dbReference type="ARBA" id="ARBA00023159"/>
    </source>
</evidence>
<evidence type="ECO:0000259" key="5">
    <source>
        <dbReference type="PROSITE" id="PS01124"/>
    </source>
</evidence>
<comment type="caution">
    <text evidence="6">The sequence shown here is derived from an EMBL/GenBank/DDBJ whole genome shotgun (WGS) entry which is preliminary data.</text>
</comment>
<dbReference type="Gene3D" id="1.10.10.60">
    <property type="entry name" value="Homeodomain-like"/>
    <property type="match status" value="1"/>
</dbReference>
<dbReference type="GO" id="GO:0043565">
    <property type="term" value="F:sequence-specific DNA binding"/>
    <property type="evidence" value="ECO:0007669"/>
    <property type="project" value="InterPro"/>
</dbReference>
<dbReference type="InterPro" id="IPR009057">
    <property type="entry name" value="Homeodomain-like_sf"/>
</dbReference>
<proteinExistence type="predicted"/>
<dbReference type="EMBL" id="BJXB01000028">
    <property type="protein sequence ID" value="GEM49115.1"/>
    <property type="molecule type" value="Genomic_DNA"/>
</dbReference>
<feature type="domain" description="HTH araC/xylS-type" evidence="5">
    <location>
        <begin position="175"/>
        <end position="273"/>
    </location>
</feature>
<dbReference type="AlphaFoldDB" id="A0A511N8F4"/>
<dbReference type="PROSITE" id="PS00041">
    <property type="entry name" value="HTH_ARAC_FAMILY_1"/>
    <property type="match status" value="1"/>
</dbReference>
<dbReference type="InterPro" id="IPR050204">
    <property type="entry name" value="AraC_XylS_family_regulators"/>
</dbReference>
<protein>
    <recommendedName>
        <fullName evidence="5">HTH araC/xylS-type domain-containing protein</fullName>
    </recommendedName>
</protein>
<dbReference type="SUPFAM" id="SSF46689">
    <property type="entry name" value="Homeodomain-like"/>
    <property type="match status" value="2"/>
</dbReference>
<evidence type="ECO:0000313" key="6">
    <source>
        <dbReference type="EMBL" id="GEM49115.1"/>
    </source>
</evidence>
<evidence type="ECO:0000256" key="4">
    <source>
        <dbReference type="ARBA" id="ARBA00023163"/>
    </source>
</evidence>
<dbReference type="RefSeq" id="WP_146889060.1">
    <property type="nucleotide sequence ID" value="NZ_BJXB01000028.1"/>
</dbReference>
<evidence type="ECO:0000313" key="7">
    <source>
        <dbReference type="Proteomes" id="UP000321306"/>
    </source>
</evidence>
<dbReference type="InterPro" id="IPR014710">
    <property type="entry name" value="RmlC-like_jellyroll"/>
</dbReference>
<dbReference type="SUPFAM" id="SSF51215">
    <property type="entry name" value="Regulatory protein AraC"/>
    <property type="match status" value="1"/>
</dbReference>
<dbReference type="OrthoDB" id="5177252at2"/>
<reference evidence="6 7" key="1">
    <citation type="submission" date="2019-07" db="EMBL/GenBank/DDBJ databases">
        <title>Whole genome shotgun sequence of Deinococcus cellulosilyticus NBRC 106333.</title>
        <authorList>
            <person name="Hosoyama A."/>
            <person name="Uohara A."/>
            <person name="Ohji S."/>
            <person name="Ichikawa N."/>
        </authorList>
    </citation>
    <scope>NUCLEOTIDE SEQUENCE [LARGE SCALE GENOMIC DNA]</scope>
    <source>
        <strain evidence="6 7">NBRC 106333</strain>
    </source>
</reference>
<dbReference type="Pfam" id="PF12833">
    <property type="entry name" value="HTH_18"/>
    <property type="match status" value="1"/>
</dbReference>
<dbReference type="InterPro" id="IPR037923">
    <property type="entry name" value="HTH-like"/>
</dbReference>
<organism evidence="6 7">
    <name type="scientific">Deinococcus cellulosilyticus (strain DSM 18568 / NBRC 106333 / KACC 11606 / 5516J-15)</name>
    <dbReference type="NCBI Taxonomy" id="1223518"/>
    <lineage>
        <taxon>Bacteria</taxon>
        <taxon>Thermotogati</taxon>
        <taxon>Deinococcota</taxon>
        <taxon>Deinococci</taxon>
        <taxon>Deinococcales</taxon>
        <taxon>Deinococcaceae</taxon>
        <taxon>Deinococcus</taxon>
    </lineage>
</organism>
<dbReference type="SMART" id="SM00342">
    <property type="entry name" value="HTH_ARAC"/>
    <property type="match status" value="1"/>
</dbReference>
<keyword evidence="2" id="KW-0238">DNA-binding</keyword>
<name>A0A511N8F4_DEIC1</name>
<gene>
    <name evidence="6" type="ORF">DC3_47500</name>
</gene>
<keyword evidence="3" id="KW-0010">Activator</keyword>
<dbReference type="Proteomes" id="UP000321306">
    <property type="component" value="Unassembled WGS sequence"/>
</dbReference>
<evidence type="ECO:0000256" key="1">
    <source>
        <dbReference type="ARBA" id="ARBA00023015"/>
    </source>
</evidence>
<dbReference type="InterPro" id="IPR018060">
    <property type="entry name" value="HTH_AraC"/>
</dbReference>
<sequence length="274" mass="30493">MDKPKVASDIAQNAASAKHEAFGAPLTFIGTYRVREGAPFPAHHHSGHEVIVWHTGQVELGWQQHGETHHLLTHPGMVTVMPGGTTHWDTPRKGYSHHFALFEGNFACPGFEQARHFLDDSTGSMERLLLALNAEFNNHQPERNEMLTLLLKQFEVCLLRLDSRQTLSAAEALVQRAKHLIEERCTENPSVQSIARELGTSVSHLRAQFAVHSQGSPKAHLQKVRVKRAIQHLKTSSLSLEALASLLGYASAGHLSREVKQLTGFTPGQIRRQR</sequence>
<dbReference type="GO" id="GO:0003700">
    <property type="term" value="F:DNA-binding transcription factor activity"/>
    <property type="evidence" value="ECO:0007669"/>
    <property type="project" value="InterPro"/>
</dbReference>
<keyword evidence="7" id="KW-1185">Reference proteome</keyword>